<dbReference type="Proteomes" id="UP000034307">
    <property type="component" value="Unassembled WGS sequence"/>
</dbReference>
<sequence length="191" mass="21089">MDTNERKIKKKGLGNGGIRPRPFLIAMFVVLATAALTLSACTRSMSVEALPTTPTTIAGTAWPKSTPTQTSSRYAPIQVTVSPNAEGYNIKINSELLVPANTWIFLVTKRGNETWVLLNSRTNYNWTLKWSFQTSEVMDIFDGRKLQSGLLYDVFVLSAQPGEEVVFNDALHKRINSFDLLIVGQGILVAP</sequence>
<evidence type="ECO:0000313" key="3">
    <source>
        <dbReference type="Proteomes" id="UP000034307"/>
    </source>
</evidence>
<comment type="caution">
    <text evidence="2">The sequence shown here is derived from an EMBL/GenBank/DDBJ whole genome shotgun (WGS) entry which is preliminary data.</text>
</comment>
<proteinExistence type="predicted"/>
<keyword evidence="1" id="KW-1133">Transmembrane helix</keyword>
<gene>
    <name evidence="2" type="ORF">UX80_C0018G0010</name>
</gene>
<reference evidence="2 3" key="1">
    <citation type="journal article" date="2015" name="Nature">
        <title>rRNA introns, odd ribosomes, and small enigmatic genomes across a large radiation of phyla.</title>
        <authorList>
            <person name="Brown C.T."/>
            <person name="Hug L.A."/>
            <person name="Thomas B.C."/>
            <person name="Sharon I."/>
            <person name="Castelle C.J."/>
            <person name="Singh A."/>
            <person name="Wilkins M.J."/>
            <person name="Williams K.H."/>
            <person name="Banfield J.F."/>
        </authorList>
    </citation>
    <scope>NUCLEOTIDE SEQUENCE [LARGE SCALE GENOMIC DNA]</scope>
</reference>
<evidence type="ECO:0000256" key="1">
    <source>
        <dbReference type="SAM" id="Phobius"/>
    </source>
</evidence>
<dbReference type="STRING" id="1618358.UX80_C0018G0010"/>
<dbReference type="AlphaFoldDB" id="A0A0G1RJN7"/>
<organism evidence="2 3">
    <name type="scientific">Candidatus Amesbacteria bacterium GW2011_GWA2_47_11b</name>
    <dbReference type="NCBI Taxonomy" id="1618358"/>
    <lineage>
        <taxon>Bacteria</taxon>
        <taxon>Candidatus Amesiibacteriota</taxon>
    </lineage>
</organism>
<evidence type="ECO:0000313" key="2">
    <source>
        <dbReference type="EMBL" id="KKU57356.1"/>
    </source>
</evidence>
<keyword evidence="1" id="KW-0812">Transmembrane</keyword>
<accession>A0A0G1RJN7</accession>
<keyword evidence="1" id="KW-0472">Membrane</keyword>
<protein>
    <submittedName>
        <fullName evidence="2">Uncharacterized protein</fullName>
    </submittedName>
</protein>
<dbReference type="EMBL" id="LCNO01000018">
    <property type="protein sequence ID" value="KKU57356.1"/>
    <property type="molecule type" value="Genomic_DNA"/>
</dbReference>
<name>A0A0G1RJN7_9BACT</name>
<feature type="transmembrane region" description="Helical" evidence="1">
    <location>
        <begin position="21"/>
        <end position="40"/>
    </location>
</feature>